<dbReference type="PANTHER" id="PTHR12592:SF0">
    <property type="entry name" value="ATP-DEPENDENT (S)-NAD(P)H-HYDRATE DEHYDRATASE"/>
    <property type="match status" value="1"/>
</dbReference>
<evidence type="ECO:0000256" key="16">
    <source>
        <dbReference type="ARBA" id="ARBA00049209"/>
    </source>
</evidence>
<proteinExistence type="inferred from homology"/>
<comment type="catalytic activity">
    <reaction evidence="15 17">
        <text>(6S)-NADHX + ADP = AMP + phosphate + NADH + H(+)</text>
        <dbReference type="Rhea" id="RHEA:32223"/>
        <dbReference type="ChEBI" id="CHEBI:15378"/>
        <dbReference type="ChEBI" id="CHEBI:43474"/>
        <dbReference type="ChEBI" id="CHEBI:57945"/>
        <dbReference type="ChEBI" id="CHEBI:64074"/>
        <dbReference type="ChEBI" id="CHEBI:456215"/>
        <dbReference type="ChEBI" id="CHEBI:456216"/>
        <dbReference type="EC" id="4.2.1.136"/>
    </reaction>
</comment>
<evidence type="ECO:0000259" key="19">
    <source>
        <dbReference type="PROSITE" id="PS51385"/>
    </source>
</evidence>
<dbReference type="SUPFAM" id="SSF64153">
    <property type="entry name" value="YjeF N-terminal domain-like"/>
    <property type="match status" value="1"/>
</dbReference>
<dbReference type="AlphaFoldDB" id="A0A3D8IX12"/>
<comment type="similarity">
    <text evidence="3 17">In the N-terminal section; belongs to the NnrE/AIBP family.</text>
</comment>
<keyword evidence="5 17" id="KW-0479">Metal-binding</keyword>
<dbReference type="RefSeq" id="WP_104762774.1">
    <property type="nucleotide sequence ID" value="NZ_FZPM01000007.1"/>
</dbReference>
<comment type="caution">
    <text evidence="20">The sequence shown here is derived from an EMBL/GenBank/DDBJ whole genome shotgun (WGS) entry which is preliminary data.</text>
</comment>
<dbReference type="InterPro" id="IPR029056">
    <property type="entry name" value="Ribokinase-like"/>
</dbReference>
<keyword evidence="10 17" id="KW-0520">NAD</keyword>
<comment type="similarity">
    <text evidence="4 17">In the C-terminal section; belongs to the NnrD/CARKD family.</text>
</comment>
<keyword evidence="7 17" id="KW-0067">ATP-binding</keyword>
<keyword evidence="12 17" id="KW-0456">Lyase</keyword>
<comment type="cofactor">
    <cofactor evidence="17">
        <name>K(+)</name>
        <dbReference type="ChEBI" id="CHEBI:29103"/>
    </cofactor>
    <text evidence="17">Binds 1 potassium ion per subunit.</text>
</comment>
<dbReference type="Pfam" id="PF03853">
    <property type="entry name" value="YjeF_N"/>
    <property type="match status" value="1"/>
</dbReference>
<dbReference type="GO" id="GO:0110051">
    <property type="term" value="P:metabolite repair"/>
    <property type="evidence" value="ECO:0007669"/>
    <property type="project" value="TreeGrafter"/>
</dbReference>
<comment type="catalytic activity">
    <reaction evidence="2 17">
        <text>(6R)-NADPHX = (6S)-NADPHX</text>
        <dbReference type="Rhea" id="RHEA:32227"/>
        <dbReference type="ChEBI" id="CHEBI:64076"/>
        <dbReference type="ChEBI" id="CHEBI:64077"/>
        <dbReference type="EC" id="5.1.99.6"/>
    </reaction>
</comment>
<dbReference type="EMBL" id="NXLW01000024">
    <property type="protein sequence ID" value="RDU69817.1"/>
    <property type="molecule type" value="Genomic_DNA"/>
</dbReference>
<evidence type="ECO:0000256" key="15">
    <source>
        <dbReference type="ARBA" id="ARBA00048238"/>
    </source>
</evidence>
<dbReference type="InterPro" id="IPR000631">
    <property type="entry name" value="CARKD"/>
</dbReference>
<dbReference type="Gene3D" id="3.40.50.10260">
    <property type="entry name" value="YjeF N-terminal domain"/>
    <property type="match status" value="1"/>
</dbReference>
<evidence type="ECO:0000313" key="21">
    <source>
        <dbReference type="Proteomes" id="UP000256424"/>
    </source>
</evidence>
<evidence type="ECO:0000256" key="1">
    <source>
        <dbReference type="ARBA" id="ARBA00000013"/>
    </source>
</evidence>
<evidence type="ECO:0000256" key="17">
    <source>
        <dbReference type="PIRNR" id="PIRNR017184"/>
    </source>
</evidence>
<keyword evidence="6 17" id="KW-0547">Nucleotide-binding</keyword>
<evidence type="ECO:0000256" key="10">
    <source>
        <dbReference type="ARBA" id="ARBA00023027"/>
    </source>
</evidence>
<comment type="catalytic activity">
    <reaction evidence="1 17">
        <text>(6R)-NADHX = (6S)-NADHX</text>
        <dbReference type="Rhea" id="RHEA:32215"/>
        <dbReference type="ChEBI" id="CHEBI:64074"/>
        <dbReference type="ChEBI" id="CHEBI:64075"/>
        <dbReference type="EC" id="5.1.99.6"/>
    </reaction>
</comment>
<evidence type="ECO:0000256" key="3">
    <source>
        <dbReference type="ARBA" id="ARBA00006001"/>
    </source>
</evidence>
<sequence>MQSIVIHKQTLDQQSCKDFALNEYILMENAGNNFARFIAKQIKKQKNRKSQVVFLCGGGNNGADGLVAARILTALHLESQITIIMLDNPKTALCKAQYDTLRRLNATTHTNPLFNITTFAFLQGELNDATQDNHNTIMSQLLKLQPNDILLDCIFGSGFDNTTRSLQQHAYYKQLQQCFRDSRALKIACDVPSGLPNILGHNADIEDIIGDVDYTLCMGVANLALLDSRIKDVVGKIKILPLGIHQKSYCNSIESDDSQEKTTFMLLEKSDMKLPLRTRQNSNKGTYGTGYILAGEMFGASLLSAKAALHFGVGKVCISQDFIYHTESLQKDCEIIYTNTLPTICNQQATQQAFGIGMGLGYDEAQYSKLFAWLYGLCNLSYPKTARQDSLQLEQNPKKRIATPFVFDADILYRKELINLLPFLEHAVLTPHPKELLAFMQNSCLKSLHQYNSIDSVLRNMPYIAQCLTQAFPNVVFLLKGANTLIAHQNRIYINTQGRANLAKGGSGDILSGMIVSLLAQGYSSLQSAMQASLAHAIASQKALKSYDSYALTPKKLLKIIAKLS</sequence>
<organism evidence="20 21">
    <name type="scientific">Helicobacter aurati</name>
    <dbReference type="NCBI Taxonomy" id="137778"/>
    <lineage>
        <taxon>Bacteria</taxon>
        <taxon>Pseudomonadati</taxon>
        <taxon>Campylobacterota</taxon>
        <taxon>Epsilonproteobacteria</taxon>
        <taxon>Campylobacterales</taxon>
        <taxon>Helicobacteraceae</taxon>
        <taxon>Helicobacter</taxon>
    </lineage>
</organism>
<dbReference type="PROSITE" id="PS51385">
    <property type="entry name" value="YJEF_N"/>
    <property type="match status" value="1"/>
</dbReference>
<dbReference type="PIRSF" id="PIRSF017184">
    <property type="entry name" value="Nnr"/>
    <property type="match status" value="1"/>
</dbReference>
<gene>
    <name evidence="20" type="ORF">CQA66_08730</name>
</gene>
<evidence type="ECO:0000256" key="4">
    <source>
        <dbReference type="ARBA" id="ARBA00009524"/>
    </source>
</evidence>
<dbReference type="InterPro" id="IPR036652">
    <property type="entry name" value="YjeF_N_dom_sf"/>
</dbReference>
<dbReference type="EC" id="4.2.1.136" evidence="17"/>
<dbReference type="GO" id="GO:0005524">
    <property type="term" value="F:ATP binding"/>
    <property type="evidence" value="ECO:0007669"/>
    <property type="project" value="UniProtKB-UniRule"/>
</dbReference>
<dbReference type="InterPro" id="IPR004443">
    <property type="entry name" value="YjeF_N_dom"/>
</dbReference>
<dbReference type="NCBIfam" id="TIGR00196">
    <property type="entry name" value="yjeF_cterm"/>
    <property type="match status" value="1"/>
</dbReference>
<evidence type="ECO:0000256" key="11">
    <source>
        <dbReference type="ARBA" id="ARBA00023235"/>
    </source>
</evidence>
<dbReference type="InterPro" id="IPR030677">
    <property type="entry name" value="Nnr"/>
</dbReference>
<keyword evidence="8 17" id="KW-0521">NADP</keyword>
<evidence type="ECO:0000313" key="20">
    <source>
        <dbReference type="EMBL" id="RDU69817.1"/>
    </source>
</evidence>
<dbReference type="SUPFAM" id="SSF53613">
    <property type="entry name" value="Ribokinase-like"/>
    <property type="match status" value="1"/>
</dbReference>
<dbReference type="Gene3D" id="3.40.1190.20">
    <property type="match status" value="1"/>
</dbReference>
<evidence type="ECO:0000256" key="5">
    <source>
        <dbReference type="ARBA" id="ARBA00022723"/>
    </source>
</evidence>
<evidence type="ECO:0000256" key="2">
    <source>
        <dbReference type="ARBA" id="ARBA00000909"/>
    </source>
</evidence>
<evidence type="ECO:0000256" key="8">
    <source>
        <dbReference type="ARBA" id="ARBA00022857"/>
    </source>
</evidence>
<dbReference type="GO" id="GO:0052856">
    <property type="term" value="F:NAD(P)HX epimerase activity"/>
    <property type="evidence" value="ECO:0007669"/>
    <property type="project" value="UniProtKB-EC"/>
</dbReference>
<evidence type="ECO:0000256" key="9">
    <source>
        <dbReference type="ARBA" id="ARBA00022958"/>
    </source>
</evidence>
<dbReference type="GO" id="GO:0052855">
    <property type="term" value="F:ADP-dependent NAD(P)H-hydrate dehydratase activity"/>
    <property type="evidence" value="ECO:0007669"/>
    <property type="project" value="UniProtKB-UniRule"/>
</dbReference>
<evidence type="ECO:0000256" key="13">
    <source>
        <dbReference type="ARBA" id="ARBA00023268"/>
    </source>
</evidence>
<dbReference type="CDD" id="cd01171">
    <property type="entry name" value="YXKO-related"/>
    <property type="match status" value="1"/>
</dbReference>
<reference evidence="20 21" key="1">
    <citation type="submission" date="2018-04" db="EMBL/GenBank/DDBJ databases">
        <title>Novel Campyloabacter and Helicobacter Species and Strains.</title>
        <authorList>
            <person name="Mannion A.J."/>
            <person name="Shen Z."/>
            <person name="Fox J.G."/>
        </authorList>
    </citation>
    <scope>NUCLEOTIDE SEQUENCE [LARGE SCALE GENOMIC DNA]</scope>
    <source>
        <strain evidence="20 21">MIT 97-5075</strain>
    </source>
</reference>
<dbReference type="PANTHER" id="PTHR12592">
    <property type="entry name" value="ATP-DEPENDENT (S)-NAD(P)H-HYDRATE DEHYDRATASE FAMILY MEMBER"/>
    <property type="match status" value="1"/>
</dbReference>
<dbReference type="PROSITE" id="PS51383">
    <property type="entry name" value="YJEF_C_3"/>
    <property type="match status" value="1"/>
</dbReference>
<dbReference type="EC" id="5.1.99.6" evidence="17"/>
<name>A0A3D8IX12_9HELI</name>
<keyword evidence="13" id="KW-0511">Multifunctional enzyme</keyword>
<comment type="function">
    <text evidence="14 17">Bifunctional enzyme that catalyzes the epimerization of the S- and R-forms of NAD(P)HX and the dehydration of the S-form of NAD(P)HX at the expense of ADP, which is converted to AMP. This allows the repair of both epimers of NAD(P)HX, a damaged form of NAD(P)H that is a result of enzymatic or heat-dependent hydration.</text>
</comment>
<accession>A0A3D8IX12</accession>
<comment type="catalytic activity">
    <reaction evidence="16 17">
        <text>(6S)-NADPHX + ADP = AMP + phosphate + NADPH + H(+)</text>
        <dbReference type="Rhea" id="RHEA:32235"/>
        <dbReference type="ChEBI" id="CHEBI:15378"/>
        <dbReference type="ChEBI" id="CHEBI:43474"/>
        <dbReference type="ChEBI" id="CHEBI:57783"/>
        <dbReference type="ChEBI" id="CHEBI:64076"/>
        <dbReference type="ChEBI" id="CHEBI:456215"/>
        <dbReference type="ChEBI" id="CHEBI:456216"/>
        <dbReference type="EC" id="4.2.1.136"/>
    </reaction>
</comment>
<feature type="domain" description="YjeF C-terminal" evidence="18">
    <location>
        <begin position="267"/>
        <end position="565"/>
    </location>
</feature>
<dbReference type="Proteomes" id="UP000256424">
    <property type="component" value="Unassembled WGS sequence"/>
</dbReference>
<keyword evidence="9 17" id="KW-0630">Potassium</keyword>
<keyword evidence="11 17" id="KW-0413">Isomerase</keyword>
<evidence type="ECO:0000256" key="6">
    <source>
        <dbReference type="ARBA" id="ARBA00022741"/>
    </source>
</evidence>
<dbReference type="OrthoDB" id="9806925at2"/>
<feature type="domain" description="YjeF N-terminal" evidence="19">
    <location>
        <begin position="8"/>
        <end position="250"/>
    </location>
</feature>
<dbReference type="GO" id="GO:0046872">
    <property type="term" value="F:metal ion binding"/>
    <property type="evidence" value="ECO:0007669"/>
    <property type="project" value="UniProtKB-UniRule"/>
</dbReference>
<dbReference type="Pfam" id="PF01256">
    <property type="entry name" value="Carb_kinase"/>
    <property type="match status" value="1"/>
</dbReference>
<evidence type="ECO:0000259" key="18">
    <source>
        <dbReference type="PROSITE" id="PS51383"/>
    </source>
</evidence>
<evidence type="ECO:0000256" key="14">
    <source>
        <dbReference type="ARBA" id="ARBA00025153"/>
    </source>
</evidence>
<evidence type="ECO:0000256" key="7">
    <source>
        <dbReference type="ARBA" id="ARBA00022840"/>
    </source>
</evidence>
<protein>
    <recommendedName>
        <fullName evidence="17">Bifunctional NAD(P)H-hydrate repair enzyme</fullName>
    </recommendedName>
    <alternativeName>
        <fullName evidence="17">Nicotinamide nucleotide repair protein</fullName>
    </alternativeName>
    <domain>
        <recommendedName>
            <fullName evidence="17">ADP-dependent (S)-NAD(P)H-hydrate dehydratase</fullName>
            <ecNumber evidence="17">4.2.1.136</ecNumber>
        </recommendedName>
        <alternativeName>
            <fullName evidence="17">ADP-dependent NAD(P)HX dehydratase</fullName>
        </alternativeName>
    </domain>
    <domain>
        <recommendedName>
            <fullName evidence="17">NAD(P)H-hydrate epimerase</fullName>
            <ecNumber evidence="17">5.1.99.6</ecNumber>
        </recommendedName>
    </domain>
</protein>
<keyword evidence="21" id="KW-1185">Reference proteome</keyword>
<evidence type="ECO:0000256" key="12">
    <source>
        <dbReference type="ARBA" id="ARBA00023239"/>
    </source>
</evidence>